<organism evidence="1 2">
    <name type="scientific">Protopolystoma xenopodis</name>
    <dbReference type="NCBI Taxonomy" id="117903"/>
    <lineage>
        <taxon>Eukaryota</taxon>
        <taxon>Metazoa</taxon>
        <taxon>Spiralia</taxon>
        <taxon>Lophotrochozoa</taxon>
        <taxon>Platyhelminthes</taxon>
        <taxon>Monogenea</taxon>
        <taxon>Polyopisthocotylea</taxon>
        <taxon>Polystomatidea</taxon>
        <taxon>Polystomatidae</taxon>
        <taxon>Protopolystoma</taxon>
    </lineage>
</organism>
<dbReference type="Proteomes" id="UP000784294">
    <property type="component" value="Unassembled WGS sequence"/>
</dbReference>
<dbReference type="AlphaFoldDB" id="A0A448X1M3"/>
<accession>A0A448X1M3</accession>
<keyword evidence="2" id="KW-1185">Reference proteome</keyword>
<dbReference type="EMBL" id="CAAALY010074886">
    <property type="protein sequence ID" value="VEL25574.1"/>
    <property type="molecule type" value="Genomic_DNA"/>
</dbReference>
<sequence>MKGCYIRGIVAMPIEYAYSLLAYPIPGGEVGLGIGCSGAGPNWANRLARGIPVFLSPRPDRLDVARSDGCFRSGGELGNVSQLAAKPPIQMGIWHASRLQSSLQRL</sequence>
<reference evidence="1" key="1">
    <citation type="submission" date="2018-11" db="EMBL/GenBank/DDBJ databases">
        <authorList>
            <consortium name="Pathogen Informatics"/>
        </authorList>
    </citation>
    <scope>NUCLEOTIDE SEQUENCE</scope>
</reference>
<evidence type="ECO:0000313" key="2">
    <source>
        <dbReference type="Proteomes" id="UP000784294"/>
    </source>
</evidence>
<name>A0A448X1M3_9PLAT</name>
<gene>
    <name evidence="1" type="ORF">PXEA_LOCUS19014</name>
</gene>
<protein>
    <submittedName>
        <fullName evidence="1">Uncharacterized protein</fullName>
    </submittedName>
</protein>
<comment type="caution">
    <text evidence="1">The sequence shown here is derived from an EMBL/GenBank/DDBJ whole genome shotgun (WGS) entry which is preliminary data.</text>
</comment>
<proteinExistence type="predicted"/>
<evidence type="ECO:0000313" key="1">
    <source>
        <dbReference type="EMBL" id="VEL25574.1"/>
    </source>
</evidence>